<comment type="caution">
    <text evidence="9">The sequence shown here is derived from an EMBL/GenBank/DDBJ whole genome shotgun (WGS) entry which is preliminary data.</text>
</comment>
<evidence type="ECO:0000256" key="3">
    <source>
        <dbReference type="ARBA" id="ARBA00022475"/>
    </source>
</evidence>
<evidence type="ECO:0000256" key="6">
    <source>
        <dbReference type="ARBA" id="ARBA00023136"/>
    </source>
</evidence>
<keyword evidence="4 7" id="KW-0812">Transmembrane</keyword>
<evidence type="ECO:0000256" key="7">
    <source>
        <dbReference type="RuleBase" id="RU363032"/>
    </source>
</evidence>
<accession>A0A430FL27</accession>
<keyword evidence="10" id="KW-1185">Reference proteome</keyword>
<dbReference type="RefSeq" id="WP_125980290.1">
    <property type="nucleotide sequence ID" value="NZ_QXGL01000002.1"/>
</dbReference>
<keyword evidence="2 7" id="KW-0813">Transport</keyword>
<feature type="transmembrane region" description="Helical" evidence="7">
    <location>
        <begin position="151"/>
        <end position="175"/>
    </location>
</feature>
<feature type="transmembrane region" description="Helical" evidence="7">
    <location>
        <begin position="53"/>
        <end position="75"/>
    </location>
</feature>
<dbReference type="GO" id="GO:0055085">
    <property type="term" value="P:transmembrane transport"/>
    <property type="evidence" value="ECO:0007669"/>
    <property type="project" value="InterPro"/>
</dbReference>
<gene>
    <name evidence="9" type="ORF">D2E25_0922</name>
</gene>
<comment type="similarity">
    <text evidence="7">Belongs to the binding-protein-dependent transport system permease family.</text>
</comment>
<dbReference type="AlphaFoldDB" id="A0A430FL27"/>
<proteinExistence type="inferred from homology"/>
<dbReference type="SUPFAM" id="SSF161098">
    <property type="entry name" value="MetI-like"/>
    <property type="match status" value="1"/>
</dbReference>
<keyword evidence="5 7" id="KW-1133">Transmembrane helix</keyword>
<dbReference type="PANTHER" id="PTHR43744:SF12">
    <property type="entry name" value="ABC TRANSPORTER PERMEASE PROTEIN MG189-RELATED"/>
    <property type="match status" value="1"/>
</dbReference>
<dbReference type="Proteomes" id="UP000287533">
    <property type="component" value="Unassembled WGS sequence"/>
</dbReference>
<feature type="transmembrane region" description="Helical" evidence="7">
    <location>
        <begin position="120"/>
        <end position="144"/>
    </location>
</feature>
<name>A0A430FL27_9BIFI</name>
<dbReference type="CDD" id="cd06261">
    <property type="entry name" value="TM_PBP2"/>
    <property type="match status" value="1"/>
</dbReference>
<sequence length="311" mass="34492">MSAAVSQTQPRDLKAMRVTKETGAGVLRRKTGLRRSAQVKHGMAIKVSLWSRILVWVVFIVAFFYFVVPALWLFVAATKNAGELYTTGGFEFAHFRLWENIRNLFTYRGGIFARWILNSVIYSGFGSVITALVSAMCGYALYVYEFRGKKIIMGALMASLLIPATVIAQPVYLLLIQLGLGNTMAGVLLPSFVYPFGVMLCYITAQSSVPKEIIEAARIDGAGEFRTFFRISMPMMMTGLATVFLFAFMQSWNSYMMPLMVLDDPNLYPVTVGLVDWRNQSSSVAALGTLTITGAFVSIIPLILIFLATQK</sequence>
<feature type="transmembrane region" description="Helical" evidence="7">
    <location>
        <begin position="228"/>
        <end position="249"/>
    </location>
</feature>
<feature type="transmembrane region" description="Helical" evidence="7">
    <location>
        <begin position="284"/>
        <end position="308"/>
    </location>
</feature>
<dbReference type="EMBL" id="QXGL01000002">
    <property type="protein sequence ID" value="RSX53599.1"/>
    <property type="molecule type" value="Genomic_DNA"/>
</dbReference>
<reference evidence="9 10" key="1">
    <citation type="submission" date="2018-09" db="EMBL/GenBank/DDBJ databases">
        <title>Characterization of the phylogenetic diversity of five novel species belonging to the genus Bifidobacterium.</title>
        <authorList>
            <person name="Lugli G.A."/>
            <person name="Duranti S."/>
            <person name="Milani C."/>
        </authorList>
    </citation>
    <scope>NUCLEOTIDE SEQUENCE [LARGE SCALE GENOMIC DNA]</scope>
    <source>
        <strain evidence="9 10">2034B</strain>
    </source>
</reference>
<evidence type="ECO:0000256" key="1">
    <source>
        <dbReference type="ARBA" id="ARBA00004651"/>
    </source>
</evidence>
<keyword evidence="3" id="KW-1003">Cell membrane</keyword>
<feature type="domain" description="ABC transmembrane type-1" evidence="8">
    <location>
        <begin position="116"/>
        <end position="308"/>
    </location>
</feature>
<dbReference type="Pfam" id="PF00528">
    <property type="entry name" value="BPD_transp_1"/>
    <property type="match status" value="1"/>
</dbReference>
<evidence type="ECO:0000259" key="8">
    <source>
        <dbReference type="PROSITE" id="PS50928"/>
    </source>
</evidence>
<evidence type="ECO:0000313" key="9">
    <source>
        <dbReference type="EMBL" id="RSX53599.1"/>
    </source>
</evidence>
<organism evidence="9 10">
    <name type="scientific">Bifidobacterium goeldii</name>
    <dbReference type="NCBI Taxonomy" id="2306975"/>
    <lineage>
        <taxon>Bacteria</taxon>
        <taxon>Bacillati</taxon>
        <taxon>Actinomycetota</taxon>
        <taxon>Actinomycetes</taxon>
        <taxon>Bifidobacteriales</taxon>
        <taxon>Bifidobacteriaceae</taxon>
        <taxon>Bifidobacterium</taxon>
    </lineage>
</organism>
<dbReference type="Gene3D" id="1.10.3720.10">
    <property type="entry name" value="MetI-like"/>
    <property type="match status" value="1"/>
</dbReference>
<evidence type="ECO:0000256" key="5">
    <source>
        <dbReference type="ARBA" id="ARBA00022989"/>
    </source>
</evidence>
<evidence type="ECO:0000256" key="2">
    <source>
        <dbReference type="ARBA" id="ARBA00022448"/>
    </source>
</evidence>
<dbReference type="PANTHER" id="PTHR43744">
    <property type="entry name" value="ABC TRANSPORTER PERMEASE PROTEIN MG189-RELATED-RELATED"/>
    <property type="match status" value="1"/>
</dbReference>
<dbReference type="InterPro" id="IPR000515">
    <property type="entry name" value="MetI-like"/>
</dbReference>
<evidence type="ECO:0000313" key="10">
    <source>
        <dbReference type="Proteomes" id="UP000287533"/>
    </source>
</evidence>
<feature type="transmembrane region" description="Helical" evidence="7">
    <location>
        <begin position="187"/>
        <end position="205"/>
    </location>
</feature>
<comment type="subcellular location">
    <subcellularLocation>
        <location evidence="1 7">Cell membrane</location>
        <topology evidence="1 7">Multi-pass membrane protein</topology>
    </subcellularLocation>
</comment>
<dbReference type="GO" id="GO:0005886">
    <property type="term" value="C:plasma membrane"/>
    <property type="evidence" value="ECO:0007669"/>
    <property type="project" value="UniProtKB-SubCell"/>
</dbReference>
<protein>
    <submittedName>
        <fullName evidence="9">Sugar ABC transporter permease</fullName>
    </submittedName>
</protein>
<keyword evidence="6 7" id="KW-0472">Membrane</keyword>
<dbReference type="InterPro" id="IPR035906">
    <property type="entry name" value="MetI-like_sf"/>
</dbReference>
<evidence type="ECO:0000256" key="4">
    <source>
        <dbReference type="ARBA" id="ARBA00022692"/>
    </source>
</evidence>
<dbReference type="PROSITE" id="PS50928">
    <property type="entry name" value="ABC_TM1"/>
    <property type="match status" value="1"/>
</dbReference>
<dbReference type="OrthoDB" id="2063054at2"/>